<evidence type="ECO:0000256" key="7">
    <source>
        <dbReference type="ARBA" id="ARBA00022786"/>
    </source>
</evidence>
<evidence type="ECO:0000256" key="6">
    <source>
        <dbReference type="ARBA" id="ARBA00022692"/>
    </source>
</evidence>
<evidence type="ECO:0000259" key="12">
    <source>
        <dbReference type="Pfam" id="PF11145"/>
    </source>
</evidence>
<evidence type="ECO:0000256" key="4">
    <source>
        <dbReference type="ARBA" id="ARBA00012483"/>
    </source>
</evidence>
<evidence type="ECO:0000256" key="9">
    <source>
        <dbReference type="ARBA" id="ARBA00023136"/>
    </source>
</evidence>
<dbReference type="AlphaFoldDB" id="A0AAQ3K529"/>
<feature type="transmembrane region" description="Helical" evidence="10">
    <location>
        <begin position="797"/>
        <end position="818"/>
    </location>
</feature>
<comment type="pathway">
    <text evidence="3">Protein modification; protein ubiquitination.</text>
</comment>
<sequence length="921" mass="102252">MPCSSSVLPRPWLPIFLLFFSLFSISSSSPGAGDSYAENCNSTVPESGRTSLFVGSHVSFDIYNGYFSAGRGSKLFCYDRNPKSNVFSTPSFNFRTEYLHRTRTPGILQVDGTLVLRCGVSYLRNSSYDEGYHRNFTGVRVQAELHLSGFWSEATGDLCMVGHGIFYRPRGNPLPLSAVFKLNYPQTSDISTSLVKGTVKSLSASDSPNHFDPISLLAYAQKKYAFTKISEANSSCSSHQFGSKIVSIDPSSVCFYLQSMANGPFKLDYKRGCNGGTSCRTLASSFGFYTTFLSLDMVQCSDEGKLHLSVGFSNSSEYSYDRPVIPGKSLVAEGYWDHEKNLLCLIACHILEENSETRFSVGDCSIGLSLWLPAVMTLRNRSDIAGRVWSNKNKNDASYFSEVSLQSSRLSGQTFSVPGRQYEYTELDSVRKSCAAAVRGSTSSREKTYPNVDSFDDMRLYLLFRDHAGGRGRGSAELFSAGDHTFYGDGSYQFAVVPASSSSRVFEVNDVKSISIPAPNKVDLSNVSYTIKYGWRSTDSSKYEHINIAAEGIYNSGTGTLCLKGCRYPSSGRNSTDCEILINIQLPALNSKVEEFVNGSITSTRKKNDPLYFEPIRLSARHMYISQAAESIWWMDVETAMGLISLTFSCVCIALQIFHAKKHGGALPSISITMLAILVVGYLIPTVLNIDAVFVKKRRHLVFLQSGGWLEVDEVVARAMSLAALFLSFRLLQVAWSARSAEESERHRVAEMTTVKLCLPLYFAGALLTWFVAAWSARKSQLQSSEFDRHLPSWEELIPYAGLVLDGFLLPQVIFNLCRGSKERALTPFFYVGITATRALPHLYDAYRSHRFVPAINSSNIYAARHGDFYSSAWDVIVPCEGLVFAVVIFLQQRYGGGFCIPWRFRKFAEYEAVPVDLNGL</sequence>
<dbReference type="EMBL" id="CP136892">
    <property type="protein sequence ID" value="WOL02197.1"/>
    <property type="molecule type" value="Genomic_DNA"/>
</dbReference>
<keyword evidence="7" id="KW-0833">Ubl conjugation pathway</keyword>
<dbReference type="GO" id="GO:0061630">
    <property type="term" value="F:ubiquitin protein ligase activity"/>
    <property type="evidence" value="ECO:0007669"/>
    <property type="project" value="UniProtKB-EC"/>
</dbReference>
<evidence type="ECO:0000259" key="13">
    <source>
        <dbReference type="Pfam" id="PF25333"/>
    </source>
</evidence>
<dbReference type="Proteomes" id="UP001327560">
    <property type="component" value="Chromosome 3"/>
</dbReference>
<keyword evidence="9 10" id="KW-0472">Membrane</keyword>
<feature type="domain" description="DUF2921" evidence="13">
    <location>
        <begin position="430"/>
        <end position="616"/>
    </location>
</feature>
<feature type="domain" description="DUF2921" evidence="13">
    <location>
        <begin position="259"/>
        <end position="404"/>
    </location>
</feature>
<evidence type="ECO:0000256" key="3">
    <source>
        <dbReference type="ARBA" id="ARBA00004906"/>
    </source>
</evidence>
<accession>A0AAQ3K529</accession>
<evidence type="ECO:0000256" key="8">
    <source>
        <dbReference type="ARBA" id="ARBA00022989"/>
    </source>
</evidence>
<dbReference type="Pfam" id="PF11145">
    <property type="entry name" value="DUF2921"/>
    <property type="match status" value="1"/>
</dbReference>
<feature type="transmembrane region" description="Helical" evidence="10">
    <location>
        <begin position="757"/>
        <end position="777"/>
    </location>
</feature>
<evidence type="ECO:0000313" key="14">
    <source>
        <dbReference type="EMBL" id="WOL02197.1"/>
    </source>
</evidence>
<protein>
    <recommendedName>
        <fullName evidence="4">RING-type E3 ubiquitin transferase</fullName>
        <ecNumber evidence="4">2.3.2.27</ecNumber>
    </recommendedName>
</protein>
<evidence type="ECO:0000256" key="2">
    <source>
        <dbReference type="ARBA" id="ARBA00004127"/>
    </source>
</evidence>
<dbReference type="Pfam" id="PF25333">
    <property type="entry name" value="DUF2921_N"/>
    <property type="match status" value="3"/>
</dbReference>
<dbReference type="PANTHER" id="PTHR33389">
    <property type="entry name" value="FAMILY PROTEIN, PUTATIVE (DUF2921)-RELATED"/>
    <property type="match status" value="1"/>
</dbReference>
<dbReference type="EC" id="2.3.2.27" evidence="4"/>
<keyword evidence="5" id="KW-0808">Transferase</keyword>
<feature type="domain" description="DUF2921" evidence="13">
    <location>
        <begin position="37"/>
        <end position="215"/>
    </location>
</feature>
<keyword evidence="6 10" id="KW-0812">Transmembrane</keyword>
<comment type="catalytic activity">
    <reaction evidence="1">
        <text>S-ubiquitinyl-[E2 ubiquitin-conjugating enzyme]-L-cysteine + [acceptor protein]-L-lysine = [E2 ubiquitin-conjugating enzyme]-L-cysteine + N(6)-ubiquitinyl-[acceptor protein]-L-lysine.</text>
        <dbReference type="EC" id="2.3.2.27"/>
    </reaction>
</comment>
<dbReference type="PANTHER" id="PTHR33389:SF18">
    <property type="entry name" value="OS01G0677900 PROTEIN"/>
    <property type="match status" value="1"/>
</dbReference>
<evidence type="ECO:0000256" key="5">
    <source>
        <dbReference type="ARBA" id="ARBA00022679"/>
    </source>
</evidence>
<dbReference type="GO" id="GO:0012505">
    <property type="term" value="C:endomembrane system"/>
    <property type="evidence" value="ECO:0007669"/>
    <property type="project" value="UniProtKB-SubCell"/>
</dbReference>
<keyword evidence="15" id="KW-1185">Reference proteome</keyword>
<comment type="subcellular location">
    <subcellularLocation>
        <location evidence="2">Endomembrane system</location>
        <topology evidence="2">Multi-pass membrane protein</topology>
    </subcellularLocation>
</comment>
<dbReference type="InterPro" id="IPR057425">
    <property type="entry name" value="DUF2921_N"/>
</dbReference>
<gene>
    <name evidence="14" type="ORF">Cni_G10916</name>
</gene>
<evidence type="ECO:0000256" key="10">
    <source>
        <dbReference type="SAM" id="Phobius"/>
    </source>
</evidence>
<name>A0AAQ3K529_9LILI</name>
<organism evidence="14 15">
    <name type="scientific">Canna indica</name>
    <name type="common">Indian-shot</name>
    <dbReference type="NCBI Taxonomy" id="4628"/>
    <lineage>
        <taxon>Eukaryota</taxon>
        <taxon>Viridiplantae</taxon>
        <taxon>Streptophyta</taxon>
        <taxon>Embryophyta</taxon>
        <taxon>Tracheophyta</taxon>
        <taxon>Spermatophyta</taxon>
        <taxon>Magnoliopsida</taxon>
        <taxon>Liliopsida</taxon>
        <taxon>Zingiberales</taxon>
        <taxon>Cannaceae</taxon>
        <taxon>Canna</taxon>
    </lineage>
</organism>
<keyword evidence="11" id="KW-0732">Signal</keyword>
<feature type="transmembrane region" description="Helical" evidence="10">
    <location>
        <begin position="670"/>
        <end position="695"/>
    </location>
</feature>
<evidence type="ECO:0000256" key="11">
    <source>
        <dbReference type="SAM" id="SignalP"/>
    </source>
</evidence>
<keyword evidence="8 10" id="KW-1133">Transmembrane helix</keyword>
<evidence type="ECO:0000313" key="15">
    <source>
        <dbReference type="Proteomes" id="UP001327560"/>
    </source>
</evidence>
<feature type="chain" id="PRO_5042846831" description="RING-type E3 ubiquitin transferase" evidence="11">
    <location>
        <begin position="29"/>
        <end position="921"/>
    </location>
</feature>
<evidence type="ECO:0000256" key="1">
    <source>
        <dbReference type="ARBA" id="ARBA00000900"/>
    </source>
</evidence>
<dbReference type="InterPro" id="IPR021319">
    <property type="entry name" value="DUF2921"/>
</dbReference>
<reference evidence="14 15" key="1">
    <citation type="submission" date="2023-10" db="EMBL/GenBank/DDBJ databases">
        <title>Chromosome-scale genome assembly provides insights into flower coloration mechanisms of Canna indica.</title>
        <authorList>
            <person name="Li C."/>
        </authorList>
    </citation>
    <scope>NUCLEOTIDE SEQUENCE [LARGE SCALE GENOMIC DNA]</scope>
    <source>
        <tissue evidence="14">Flower</tissue>
    </source>
</reference>
<proteinExistence type="predicted"/>
<feature type="signal peptide" evidence="11">
    <location>
        <begin position="1"/>
        <end position="28"/>
    </location>
</feature>
<feature type="domain" description="SWEET-like" evidence="12">
    <location>
        <begin position="628"/>
        <end position="905"/>
    </location>
</feature>